<dbReference type="Proteomes" id="UP000599437">
    <property type="component" value="Unassembled WGS sequence"/>
</dbReference>
<dbReference type="EC" id="3.1.3.5" evidence="3"/>
<feature type="chain" id="PRO_5046690696" description="5'-nucleotidase" evidence="6">
    <location>
        <begin position="30"/>
        <end position="357"/>
    </location>
</feature>
<dbReference type="InterPro" id="IPR036523">
    <property type="entry name" value="SurE-like_sf"/>
</dbReference>
<dbReference type="InterPro" id="IPR002828">
    <property type="entry name" value="SurE-like_Pase/nucleotidase"/>
</dbReference>
<evidence type="ECO:0000256" key="4">
    <source>
        <dbReference type="ARBA" id="ARBA00022723"/>
    </source>
</evidence>
<evidence type="ECO:0000256" key="1">
    <source>
        <dbReference type="ARBA" id="ARBA00000815"/>
    </source>
</evidence>
<organism evidence="8 9">
    <name type="scientific">Streptomyces chryseus</name>
    <dbReference type="NCBI Taxonomy" id="68186"/>
    <lineage>
        <taxon>Bacteria</taxon>
        <taxon>Bacillati</taxon>
        <taxon>Actinomycetota</taxon>
        <taxon>Actinomycetes</taxon>
        <taxon>Kitasatosporales</taxon>
        <taxon>Streptomycetaceae</taxon>
        <taxon>Streptomyces</taxon>
    </lineage>
</organism>
<feature type="signal peptide" evidence="6">
    <location>
        <begin position="1"/>
        <end position="29"/>
    </location>
</feature>
<protein>
    <recommendedName>
        <fullName evidence="3">5'-nucleotidase</fullName>
        <ecNumber evidence="3">3.1.3.5</ecNumber>
    </recommendedName>
</protein>
<reference evidence="9" key="1">
    <citation type="journal article" date="2019" name="Int. J. Syst. Evol. Microbiol.">
        <title>The Global Catalogue of Microorganisms (GCM) 10K type strain sequencing project: providing services to taxonomists for standard genome sequencing and annotation.</title>
        <authorList>
            <consortium name="The Broad Institute Genomics Platform"/>
            <consortium name="The Broad Institute Genome Sequencing Center for Infectious Disease"/>
            <person name="Wu L."/>
            <person name="Ma J."/>
        </authorList>
    </citation>
    <scope>NUCLEOTIDE SEQUENCE [LARGE SCALE GENOMIC DNA]</scope>
    <source>
        <strain evidence="9">JCM 4737</strain>
    </source>
</reference>
<name>A0ABQ3DJW6_9ACTN</name>
<dbReference type="InterPro" id="IPR030048">
    <property type="entry name" value="SurE"/>
</dbReference>
<comment type="similarity">
    <text evidence="2">Belongs to the SurE nucleotidase family.</text>
</comment>
<evidence type="ECO:0000256" key="2">
    <source>
        <dbReference type="ARBA" id="ARBA00011062"/>
    </source>
</evidence>
<evidence type="ECO:0000313" key="9">
    <source>
        <dbReference type="Proteomes" id="UP000599437"/>
    </source>
</evidence>
<evidence type="ECO:0000256" key="3">
    <source>
        <dbReference type="ARBA" id="ARBA00012643"/>
    </source>
</evidence>
<dbReference type="Gene3D" id="3.40.1210.10">
    <property type="entry name" value="Survival protein SurE-like phosphatase/nucleotidase"/>
    <property type="match status" value="1"/>
</dbReference>
<keyword evidence="4" id="KW-0479">Metal-binding</keyword>
<dbReference type="SUPFAM" id="SSF64167">
    <property type="entry name" value="SurE-like"/>
    <property type="match status" value="1"/>
</dbReference>
<evidence type="ECO:0000256" key="6">
    <source>
        <dbReference type="SAM" id="SignalP"/>
    </source>
</evidence>
<proteinExistence type="inferred from homology"/>
<gene>
    <name evidence="8" type="primary">surE</name>
    <name evidence="8" type="ORF">GCM10010346_18130</name>
</gene>
<evidence type="ECO:0000259" key="7">
    <source>
        <dbReference type="Pfam" id="PF01975"/>
    </source>
</evidence>
<dbReference type="PANTHER" id="PTHR30457:SF0">
    <property type="entry name" value="PHOSPHATASE, PUTATIVE (AFU_ORTHOLOGUE AFUA_4G01070)-RELATED"/>
    <property type="match status" value="1"/>
</dbReference>
<keyword evidence="6" id="KW-0732">Signal</keyword>
<accession>A0ABQ3DJW6</accession>
<dbReference type="EMBL" id="BMVO01000004">
    <property type="protein sequence ID" value="GHA95913.1"/>
    <property type="molecule type" value="Genomic_DNA"/>
</dbReference>
<dbReference type="Pfam" id="PF01975">
    <property type="entry name" value="SurE"/>
    <property type="match status" value="1"/>
</dbReference>
<keyword evidence="5" id="KW-0378">Hydrolase</keyword>
<evidence type="ECO:0000313" key="8">
    <source>
        <dbReference type="EMBL" id="GHA95913.1"/>
    </source>
</evidence>
<dbReference type="RefSeq" id="WP_138894714.1">
    <property type="nucleotide sequence ID" value="NZ_BMVO01000004.1"/>
</dbReference>
<evidence type="ECO:0000256" key="5">
    <source>
        <dbReference type="ARBA" id="ARBA00022801"/>
    </source>
</evidence>
<feature type="domain" description="Survival protein SurE-like phosphatase/nucleotidase" evidence="7">
    <location>
        <begin position="53"/>
        <end position="285"/>
    </location>
</feature>
<sequence>MTTTAGRRATAVLAAAGTLLLAVTAGAQAQVPRPPDRDQRQYGGAQPLAGLRVLMSNDDSMRMARPDASDGKGLYEARRALCAAGADVVVMAPWANQSGAGTSATSGGHLTVQRRAVLPGDYAKDCSGTPSRGAVYGVCKGTSPCGPESASATPADTVRLGLGGGLAAKAGWADGPDLVVSGSNYGPNVASVVNESGTVGAALAAIDEGVPAVALNSSYDPAVTTSLEVADRTYRRTGEFGADFIGRLHRRGLLTTKFVVNVNYPHLAEGRRPRSTAWTSVGTQKVVRSVYRGSGDTFAVGGAICAPGAAECRPETKRDADFTLLQRGHVTVTPVSPDRTFTGSEAARLARYVRTSR</sequence>
<dbReference type="PANTHER" id="PTHR30457">
    <property type="entry name" value="5'-NUCLEOTIDASE SURE"/>
    <property type="match status" value="1"/>
</dbReference>
<comment type="caution">
    <text evidence="8">The sequence shown here is derived from an EMBL/GenBank/DDBJ whole genome shotgun (WGS) entry which is preliminary data.</text>
</comment>
<comment type="catalytic activity">
    <reaction evidence="1">
        <text>a ribonucleoside 5'-phosphate + H2O = a ribonucleoside + phosphate</text>
        <dbReference type="Rhea" id="RHEA:12484"/>
        <dbReference type="ChEBI" id="CHEBI:15377"/>
        <dbReference type="ChEBI" id="CHEBI:18254"/>
        <dbReference type="ChEBI" id="CHEBI:43474"/>
        <dbReference type="ChEBI" id="CHEBI:58043"/>
        <dbReference type="EC" id="3.1.3.5"/>
    </reaction>
</comment>
<keyword evidence="9" id="KW-1185">Reference proteome</keyword>